<gene>
    <name evidence="1" type="ORF">S12H4_42650</name>
</gene>
<reference evidence="1" key="1">
    <citation type="journal article" date="2014" name="Front. Microbiol.">
        <title>High frequency of phylogenetically diverse reductive dehalogenase-homologous genes in deep subseafloor sedimentary metagenomes.</title>
        <authorList>
            <person name="Kawai M."/>
            <person name="Futagami T."/>
            <person name="Toyoda A."/>
            <person name="Takaki Y."/>
            <person name="Nishi S."/>
            <person name="Hori S."/>
            <person name="Arai W."/>
            <person name="Tsubouchi T."/>
            <person name="Morono Y."/>
            <person name="Uchiyama I."/>
            <person name="Ito T."/>
            <person name="Fujiyama A."/>
            <person name="Inagaki F."/>
            <person name="Takami H."/>
        </authorList>
    </citation>
    <scope>NUCLEOTIDE SEQUENCE</scope>
    <source>
        <strain evidence="1">Expedition CK06-06</strain>
    </source>
</reference>
<dbReference type="SUPFAM" id="SSF51905">
    <property type="entry name" value="FAD/NAD(P)-binding domain"/>
    <property type="match status" value="1"/>
</dbReference>
<comment type="caution">
    <text evidence="1">The sequence shown here is derived from an EMBL/GenBank/DDBJ whole genome shotgun (WGS) entry which is preliminary data.</text>
</comment>
<dbReference type="EMBL" id="BARW01026120">
    <property type="protein sequence ID" value="GAJ15390.1"/>
    <property type="molecule type" value="Genomic_DNA"/>
</dbReference>
<protein>
    <recommendedName>
        <fullName evidence="2">FAD/NAD(P)-binding domain-containing protein</fullName>
    </recommendedName>
</protein>
<name>X1VWD9_9ZZZZ</name>
<evidence type="ECO:0000313" key="1">
    <source>
        <dbReference type="EMBL" id="GAJ15390.1"/>
    </source>
</evidence>
<dbReference type="AlphaFoldDB" id="X1VWD9"/>
<sequence length="100" mass="10312">KVAKVTEDRNTGQLIAEAEDILSGTKITASADLVILATGMVPNEIPVEGITLNEGGFIDPDQLPKGIYAAACSKKPLDVSASLKDATGTALKAIQSAMTK</sequence>
<dbReference type="InterPro" id="IPR036188">
    <property type="entry name" value="FAD/NAD-bd_sf"/>
</dbReference>
<evidence type="ECO:0008006" key="2">
    <source>
        <dbReference type="Google" id="ProtNLM"/>
    </source>
</evidence>
<feature type="non-terminal residue" evidence="1">
    <location>
        <position position="1"/>
    </location>
</feature>
<proteinExistence type="predicted"/>
<organism evidence="1">
    <name type="scientific">marine sediment metagenome</name>
    <dbReference type="NCBI Taxonomy" id="412755"/>
    <lineage>
        <taxon>unclassified sequences</taxon>
        <taxon>metagenomes</taxon>
        <taxon>ecological metagenomes</taxon>
    </lineage>
</organism>
<accession>X1VWD9</accession>